<dbReference type="SMART" id="SM00342">
    <property type="entry name" value="HTH_ARAC"/>
    <property type="match status" value="1"/>
</dbReference>
<keyword evidence="2" id="KW-0238">DNA-binding</keyword>
<name>A0A9D7SAX2_9BACT</name>
<accession>A0A9D7SAX2</accession>
<dbReference type="InterPro" id="IPR003313">
    <property type="entry name" value="AraC-bd"/>
</dbReference>
<reference evidence="5 6" key="1">
    <citation type="submission" date="2020-10" db="EMBL/GenBank/DDBJ databases">
        <title>Connecting structure to function with the recovery of over 1000 high-quality activated sludge metagenome-assembled genomes encoding full-length rRNA genes using long-read sequencing.</title>
        <authorList>
            <person name="Singleton C.M."/>
            <person name="Petriglieri F."/>
            <person name="Kristensen J.M."/>
            <person name="Kirkegaard R.H."/>
            <person name="Michaelsen T.Y."/>
            <person name="Andersen M.H."/>
            <person name="Karst S.M."/>
            <person name="Dueholm M.S."/>
            <person name="Nielsen P.H."/>
            <person name="Albertsen M."/>
        </authorList>
    </citation>
    <scope>NUCLEOTIDE SEQUENCE [LARGE SCALE GENOMIC DNA]</scope>
    <source>
        <strain evidence="5">Ribe_18-Q3-R11-54_BAT3C.373</strain>
    </source>
</reference>
<organism evidence="5 6">
    <name type="scientific">Candidatus Defluviibacterium haderslevense</name>
    <dbReference type="NCBI Taxonomy" id="2981993"/>
    <lineage>
        <taxon>Bacteria</taxon>
        <taxon>Pseudomonadati</taxon>
        <taxon>Bacteroidota</taxon>
        <taxon>Saprospiria</taxon>
        <taxon>Saprospirales</taxon>
        <taxon>Saprospiraceae</taxon>
        <taxon>Candidatus Defluviibacterium</taxon>
    </lineage>
</organism>
<dbReference type="Pfam" id="PF12833">
    <property type="entry name" value="HTH_18"/>
    <property type="match status" value="1"/>
</dbReference>
<dbReference type="InterPro" id="IPR018060">
    <property type="entry name" value="HTH_AraC"/>
</dbReference>
<dbReference type="InterPro" id="IPR037923">
    <property type="entry name" value="HTH-like"/>
</dbReference>
<protein>
    <submittedName>
        <fullName evidence="5">AraC family transcriptional regulator</fullName>
    </submittedName>
</protein>
<dbReference type="GO" id="GO:0043565">
    <property type="term" value="F:sequence-specific DNA binding"/>
    <property type="evidence" value="ECO:0007669"/>
    <property type="project" value="InterPro"/>
</dbReference>
<dbReference type="Proteomes" id="UP000808349">
    <property type="component" value="Unassembled WGS sequence"/>
</dbReference>
<keyword evidence="3" id="KW-0804">Transcription</keyword>
<gene>
    <name evidence="5" type="ORF">IPO85_14130</name>
</gene>
<evidence type="ECO:0000256" key="3">
    <source>
        <dbReference type="ARBA" id="ARBA00023163"/>
    </source>
</evidence>
<feature type="domain" description="HTH araC/xylS-type" evidence="4">
    <location>
        <begin position="202"/>
        <end position="300"/>
    </location>
</feature>
<proteinExistence type="predicted"/>
<evidence type="ECO:0000259" key="4">
    <source>
        <dbReference type="PROSITE" id="PS01124"/>
    </source>
</evidence>
<evidence type="ECO:0000313" key="5">
    <source>
        <dbReference type="EMBL" id="MBK9718621.1"/>
    </source>
</evidence>
<dbReference type="SUPFAM" id="SSF46689">
    <property type="entry name" value="Homeodomain-like"/>
    <property type="match status" value="1"/>
</dbReference>
<dbReference type="SUPFAM" id="SSF51215">
    <property type="entry name" value="Regulatory protein AraC"/>
    <property type="match status" value="1"/>
</dbReference>
<keyword evidence="1" id="KW-0805">Transcription regulation</keyword>
<evidence type="ECO:0000313" key="6">
    <source>
        <dbReference type="Proteomes" id="UP000808349"/>
    </source>
</evidence>
<evidence type="ECO:0000256" key="1">
    <source>
        <dbReference type="ARBA" id="ARBA00023015"/>
    </source>
</evidence>
<evidence type="ECO:0000256" key="2">
    <source>
        <dbReference type="ARBA" id="ARBA00023125"/>
    </source>
</evidence>
<dbReference type="PANTHER" id="PTHR43280:SF32">
    <property type="entry name" value="TRANSCRIPTIONAL REGULATORY PROTEIN"/>
    <property type="match status" value="1"/>
</dbReference>
<dbReference type="EMBL" id="JADKFW010000012">
    <property type="protein sequence ID" value="MBK9718621.1"/>
    <property type="molecule type" value="Genomic_DNA"/>
</dbReference>
<dbReference type="GO" id="GO:0003700">
    <property type="term" value="F:DNA-binding transcription factor activity"/>
    <property type="evidence" value="ECO:0007669"/>
    <property type="project" value="InterPro"/>
</dbReference>
<sequence length="301" mass="35223">MNKDEVILIKNLASFENLVNQSKQVFDLNMMVMPGTLEDKHKDIDPVKGIRALRRQFNLIYILTEGEHDVMLGADYQWLKPNDLVIVPENMVYASQHIRNCKGFCIHFKTEFIQSLFSGPITEDFPFFQFEAEHIINLKEKDSLQIQQAFRDIIAEYQSYSNEKDIILRNLIHILLLRIREIYRPYVKQIMMSSSRASRLANTFKHMLERDFIKNRSVQKYASELNISSKYLYDVVKATFGKTPRDFINDMLLLEAKVQLGSTDKTISEIAFELQFDDQAHFSHFIKQKTGMSPIALRQIL</sequence>
<dbReference type="Pfam" id="PF02311">
    <property type="entry name" value="AraC_binding"/>
    <property type="match status" value="1"/>
</dbReference>
<dbReference type="AlphaFoldDB" id="A0A9D7SAX2"/>
<dbReference type="Gene3D" id="1.10.10.60">
    <property type="entry name" value="Homeodomain-like"/>
    <property type="match status" value="1"/>
</dbReference>
<dbReference type="PROSITE" id="PS01124">
    <property type="entry name" value="HTH_ARAC_FAMILY_2"/>
    <property type="match status" value="1"/>
</dbReference>
<dbReference type="PANTHER" id="PTHR43280">
    <property type="entry name" value="ARAC-FAMILY TRANSCRIPTIONAL REGULATOR"/>
    <property type="match status" value="1"/>
</dbReference>
<dbReference type="InterPro" id="IPR009057">
    <property type="entry name" value="Homeodomain-like_sf"/>
</dbReference>
<comment type="caution">
    <text evidence="5">The sequence shown here is derived from an EMBL/GenBank/DDBJ whole genome shotgun (WGS) entry which is preliminary data.</text>
</comment>